<dbReference type="PANTHER" id="PTHR43341">
    <property type="entry name" value="AMINO ACID PERMEASE"/>
    <property type="match status" value="1"/>
</dbReference>
<dbReference type="GeneID" id="81399715"/>
<evidence type="ECO:0000256" key="3">
    <source>
        <dbReference type="ARBA" id="ARBA00022692"/>
    </source>
</evidence>
<feature type="region of interest" description="Disordered" evidence="7">
    <location>
        <begin position="477"/>
        <end position="526"/>
    </location>
</feature>
<evidence type="ECO:0000256" key="5">
    <source>
        <dbReference type="ARBA" id="ARBA00022989"/>
    </source>
</evidence>
<dbReference type="GO" id="GO:0015171">
    <property type="term" value="F:amino acid transmembrane transporter activity"/>
    <property type="evidence" value="ECO:0007669"/>
    <property type="project" value="TreeGrafter"/>
</dbReference>
<evidence type="ECO:0000313" key="10">
    <source>
        <dbReference type="EMBL" id="KAJ5081757.1"/>
    </source>
</evidence>
<feature type="transmembrane region" description="Helical" evidence="8">
    <location>
        <begin position="64"/>
        <end position="87"/>
    </location>
</feature>
<keyword evidence="2" id="KW-0813">Transport</keyword>
<feature type="compositionally biased region" description="Polar residues" evidence="7">
    <location>
        <begin position="517"/>
        <end position="526"/>
    </location>
</feature>
<proteinExistence type="predicted"/>
<dbReference type="PROSITE" id="PS00218">
    <property type="entry name" value="AMINO_ACID_PERMEASE_1"/>
    <property type="match status" value="1"/>
</dbReference>
<dbReference type="OrthoDB" id="4448636at2759"/>
<dbReference type="InterPro" id="IPR050524">
    <property type="entry name" value="APC_YAT"/>
</dbReference>
<evidence type="ECO:0000256" key="2">
    <source>
        <dbReference type="ARBA" id="ARBA00022448"/>
    </source>
</evidence>
<feature type="transmembrane region" description="Helical" evidence="8">
    <location>
        <begin position="444"/>
        <end position="463"/>
    </location>
</feature>
<comment type="caution">
    <text evidence="10">The sequence shown here is derived from an EMBL/GenBank/DDBJ whole genome shotgun (WGS) entry which is preliminary data.</text>
</comment>
<dbReference type="PIRSF" id="PIRSF006060">
    <property type="entry name" value="AA_transporter"/>
    <property type="match status" value="1"/>
</dbReference>
<evidence type="ECO:0000256" key="8">
    <source>
        <dbReference type="SAM" id="Phobius"/>
    </source>
</evidence>
<reference evidence="10" key="2">
    <citation type="journal article" date="2023" name="IMA Fungus">
        <title>Comparative genomic study of the Penicillium genus elucidates a diverse pangenome and 15 lateral gene transfer events.</title>
        <authorList>
            <person name="Petersen C."/>
            <person name="Sorensen T."/>
            <person name="Nielsen M.R."/>
            <person name="Sondergaard T.E."/>
            <person name="Sorensen J.L."/>
            <person name="Fitzpatrick D.A."/>
            <person name="Frisvad J.C."/>
            <person name="Nielsen K.L."/>
        </authorList>
    </citation>
    <scope>NUCLEOTIDE SEQUENCE</scope>
    <source>
        <strain evidence="10">IBT 34128</strain>
    </source>
</reference>
<evidence type="ECO:0000313" key="11">
    <source>
        <dbReference type="Proteomes" id="UP001141434"/>
    </source>
</evidence>
<gene>
    <name evidence="10" type="ORF">NUU61_010021</name>
</gene>
<keyword evidence="6 8" id="KW-0472">Membrane</keyword>
<feature type="transmembrane region" description="Helical" evidence="8">
    <location>
        <begin position="145"/>
        <end position="162"/>
    </location>
</feature>
<dbReference type="PANTHER" id="PTHR43341:SF34">
    <property type="entry name" value="TRANSPORTER, PUTATIVE (EUROFUNG)-RELATED"/>
    <property type="match status" value="1"/>
</dbReference>
<accession>A0A9W9EHD4</accession>
<feature type="domain" description="Amino acid permease/ SLC12A" evidence="9">
    <location>
        <begin position="1"/>
        <end position="468"/>
    </location>
</feature>
<dbReference type="InterPro" id="IPR004840">
    <property type="entry name" value="Amino_acid_permease_CS"/>
</dbReference>
<sequence length="526" mass="57254">MAVGPTLGTGLFIGAGQALAVGGPASLLISYVLLSLLTYSMATSAAEVASYMPSRHGTMVTNGYLYMSSSLGFAAAYLRWYSMAMLVPYEISSAMVNLGLWNPGSTVAIRMCIITTIIVGFNFLPERLFRGSEHIFTRIKIGTMISLLVLSLSIGLGGATGHDRWGFKYWRNPGAMREYLTTGGIGRFWGLFQCLLDSSIAFTFAPELIVHRAETPELTRHTEATEGVEPNTRFTIPSRVVTDVVQTAFPYILSSLAMGVMAPCNDPMLTNNGTGAGLSPFLIGLNAAQIRIVPVMAMIAILLSSVASGRSFLYLSSRMLFAMSELGHAPAWLKRRNRWDVPYAAVAMSASFCSLAFLSAGISSSVVSNYFLRFVAGSGYLSWLVSCTVYRHFRQRMKANRITDRYRFSVQPFATYLGMGSSAVLLAANGLSAAAPGILIGPRVVRMFTAYFGIAVFGCLYGVHRFQFLVPRRWRRSNEPNGGEERGHGSAPERRTQVHARAKSSPDPEISQAFELQPTQAMATEA</sequence>
<keyword evidence="3 8" id="KW-0812">Transmembrane</keyword>
<dbReference type="InterPro" id="IPR004841">
    <property type="entry name" value="AA-permease/SLC12A_dom"/>
</dbReference>
<protein>
    <recommendedName>
        <fullName evidence="9">Amino acid permease/ SLC12A domain-containing protein</fullName>
    </recommendedName>
</protein>
<organism evidence="10 11">
    <name type="scientific">Penicillium alfredii</name>
    <dbReference type="NCBI Taxonomy" id="1506179"/>
    <lineage>
        <taxon>Eukaryota</taxon>
        <taxon>Fungi</taxon>
        <taxon>Dikarya</taxon>
        <taxon>Ascomycota</taxon>
        <taxon>Pezizomycotina</taxon>
        <taxon>Eurotiomycetes</taxon>
        <taxon>Eurotiomycetidae</taxon>
        <taxon>Eurotiales</taxon>
        <taxon>Aspergillaceae</taxon>
        <taxon>Penicillium</taxon>
    </lineage>
</organism>
<name>A0A9W9EHD4_9EURO</name>
<feature type="transmembrane region" description="Helical" evidence="8">
    <location>
        <begin position="413"/>
        <end position="438"/>
    </location>
</feature>
<dbReference type="AlphaFoldDB" id="A0A9W9EHD4"/>
<reference evidence="10" key="1">
    <citation type="submission" date="2022-11" db="EMBL/GenBank/DDBJ databases">
        <authorList>
            <person name="Petersen C."/>
        </authorList>
    </citation>
    <scope>NUCLEOTIDE SEQUENCE</scope>
    <source>
        <strain evidence="10">IBT 34128</strain>
    </source>
</reference>
<dbReference type="RefSeq" id="XP_056507044.1">
    <property type="nucleotide sequence ID" value="XM_056660546.1"/>
</dbReference>
<feature type="transmembrane region" description="Helical" evidence="8">
    <location>
        <begin position="343"/>
        <end position="364"/>
    </location>
</feature>
<dbReference type="Pfam" id="PF00324">
    <property type="entry name" value="AA_permease"/>
    <property type="match status" value="1"/>
</dbReference>
<evidence type="ECO:0000256" key="4">
    <source>
        <dbReference type="ARBA" id="ARBA00022970"/>
    </source>
</evidence>
<evidence type="ECO:0000259" key="9">
    <source>
        <dbReference type="Pfam" id="PF00324"/>
    </source>
</evidence>
<dbReference type="Proteomes" id="UP001141434">
    <property type="component" value="Unassembled WGS sequence"/>
</dbReference>
<dbReference type="Gene3D" id="1.20.1740.10">
    <property type="entry name" value="Amino acid/polyamine transporter I"/>
    <property type="match status" value="1"/>
</dbReference>
<dbReference type="EMBL" id="JAPMSZ010000012">
    <property type="protein sequence ID" value="KAJ5081757.1"/>
    <property type="molecule type" value="Genomic_DNA"/>
</dbReference>
<evidence type="ECO:0000256" key="1">
    <source>
        <dbReference type="ARBA" id="ARBA00004141"/>
    </source>
</evidence>
<evidence type="ECO:0000256" key="6">
    <source>
        <dbReference type="ARBA" id="ARBA00023136"/>
    </source>
</evidence>
<evidence type="ECO:0000256" key="7">
    <source>
        <dbReference type="SAM" id="MobiDB-lite"/>
    </source>
</evidence>
<keyword evidence="5 8" id="KW-1133">Transmembrane helix</keyword>
<comment type="subcellular location">
    <subcellularLocation>
        <location evidence="1">Membrane</location>
        <topology evidence="1">Multi-pass membrane protein</topology>
    </subcellularLocation>
</comment>
<dbReference type="GO" id="GO:0016020">
    <property type="term" value="C:membrane"/>
    <property type="evidence" value="ECO:0007669"/>
    <property type="project" value="UniProtKB-SubCell"/>
</dbReference>
<keyword evidence="11" id="KW-1185">Reference proteome</keyword>
<feature type="transmembrane region" description="Helical" evidence="8">
    <location>
        <begin position="107"/>
        <end position="124"/>
    </location>
</feature>
<feature type="transmembrane region" description="Helical" evidence="8">
    <location>
        <begin position="370"/>
        <end position="393"/>
    </location>
</feature>
<keyword evidence="4" id="KW-0029">Amino-acid transport</keyword>
<feature type="transmembrane region" description="Helical" evidence="8">
    <location>
        <begin position="292"/>
        <end position="313"/>
    </location>
</feature>
<feature type="compositionally biased region" description="Basic and acidic residues" evidence="7">
    <location>
        <begin position="483"/>
        <end position="496"/>
    </location>
</feature>